<evidence type="ECO:0000313" key="3">
    <source>
        <dbReference type="EMBL" id="GHA26516.1"/>
    </source>
</evidence>
<reference evidence="3" key="1">
    <citation type="journal article" date="2014" name="Int. J. Syst. Evol. Microbiol.">
        <title>Complete genome sequence of Corynebacterium casei LMG S-19264T (=DSM 44701T), isolated from a smear-ripened cheese.</title>
        <authorList>
            <consortium name="US DOE Joint Genome Institute (JGI-PGF)"/>
            <person name="Walter F."/>
            <person name="Albersmeier A."/>
            <person name="Kalinowski J."/>
            <person name="Ruckert C."/>
        </authorList>
    </citation>
    <scope>NUCLEOTIDE SEQUENCE</scope>
    <source>
        <strain evidence="3">KCTC 32437</strain>
    </source>
</reference>
<dbReference type="Gene3D" id="2.30.30.240">
    <property type="entry name" value="PRC-barrel domain"/>
    <property type="match status" value="1"/>
</dbReference>
<proteinExistence type="predicted"/>
<evidence type="ECO:0000256" key="1">
    <source>
        <dbReference type="SAM" id="SignalP"/>
    </source>
</evidence>
<dbReference type="EMBL" id="BMZE01000002">
    <property type="protein sequence ID" value="GHA26516.1"/>
    <property type="molecule type" value="Genomic_DNA"/>
</dbReference>
<dbReference type="AlphaFoldDB" id="A0A918S636"/>
<gene>
    <name evidence="3" type="ORF">GCM10007989_22890</name>
</gene>
<dbReference type="SUPFAM" id="SSF50346">
    <property type="entry name" value="PRC-barrel domain"/>
    <property type="match status" value="1"/>
</dbReference>
<dbReference type="Pfam" id="PF05239">
    <property type="entry name" value="PRC"/>
    <property type="match status" value="1"/>
</dbReference>
<dbReference type="InterPro" id="IPR027275">
    <property type="entry name" value="PRC-brl_dom"/>
</dbReference>
<dbReference type="Proteomes" id="UP000646579">
    <property type="component" value="Unassembled WGS sequence"/>
</dbReference>
<evidence type="ECO:0000313" key="4">
    <source>
        <dbReference type="Proteomes" id="UP000646579"/>
    </source>
</evidence>
<protein>
    <recommendedName>
        <fullName evidence="2">PRC-barrel domain-containing protein</fullName>
    </recommendedName>
</protein>
<accession>A0A918S636</accession>
<dbReference type="PANTHER" id="PTHR36505:SF1">
    <property type="entry name" value="BLR1072 PROTEIN"/>
    <property type="match status" value="1"/>
</dbReference>
<reference evidence="3" key="2">
    <citation type="submission" date="2020-09" db="EMBL/GenBank/DDBJ databases">
        <authorList>
            <person name="Sun Q."/>
            <person name="Kim S."/>
        </authorList>
    </citation>
    <scope>NUCLEOTIDE SEQUENCE</scope>
    <source>
        <strain evidence="3">KCTC 32437</strain>
    </source>
</reference>
<feature type="chain" id="PRO_5037435209" description="PRC-barrel domain-containing protein" evidence="1">
    <location>
        <begin position="23"/>
        <end position="135"/>
    </location>
</feature>
<dbReference type="PANTHER" id="PTHR36505">
    <property type="entry name" value="BLR1072 PROTEIN"/>
    <property type="match status" value="1"/>
</dbReference>
<dbReference type="InterPro" id="IPR011033">
    <property type="entry name" value="PRC_barrel-like_sf"/>
</dbReference>
<feature type="domain" description="PRC-barrel" evidence="2">
    <location>
        <begin position="41"/>
        <end position="102"/>
    </location>
</feature>
<comment type="caution">
    <text evidence="3">The sequence shown here is derived from an EMBL/GenBank/DDBJ whole genome shotgun (WGS) entry which is preliminary data.</text>
</comment>
<organism evidence="3 4">
    <name type="scientific">Devosia pacifica</name>
    <dbReference type="NCBI Taxonomy" id="1335967"/>
    <lineage>
        <taxon>Bacteria</taxon>
        <taxon>Pseudomonadati</taxon>
        <taxon>Pseudomonadota</taxon>
        <taxon>Alphaproteobacteria</taxon>
        <taxon>Hyphomicrobiales</taxon>
        <taxon>Devosiaceae</taxon>
        <taxon>Devosia</taxon>
    </lineage>
</organism>
<sequence length="135" mass="14451">MMKVLLSTALAGLLAAAPVAMAQDANSAIGYVTPETTDFVFSELEGEDVDNLQGEEIGEIHDIIVRDGTTVTAVVISVGGFLGIGESYVAVDPASLTIEQEDPDDDDVDWEVTLDIDRASLEAAPKFEYEGRWDD</sequence>
<evidence type="ECO:0000259" key="2">
    <source>
        <dbReference type="Pfam" id="PF05239"/>
    </source>
</evidence>
<name>A0A918S636_9HYPH</name>
<feature type="signal peptide" evidence="1">
    <location>
        <begin position="1"/>
        <end position="22"/>
    </location>
</feature>
<keyword evidence="4" id="KW-1185">Reference proteome</keyword>
<keyword evidence="1" id="KW-0732">Signal</keyword>